<proteinExistence type="inferred from homology"/>
<evidence type="ECO:0000256" key="3">
    <source>
        <dbReference type="ARBA" id="ARBA00022475"/>
    </source>
</evidence>
<comment type="subcellular location">
    <subcellularLocation>
        <location evidence="1">Cell membrane</location>
        <topology evidence="1">Multi-pass membrane protein</topology>
    </subcellularLocation>
</comment>
<dbReference type="SUPFAM" id="SSF82861">
    <property type="entry name" value="Mechanosensitive channel protein MscS (YggB), transmembrane region"/>
    <property type="match status" value="1"/>
</dbReference>
<feature type="domain" description="Mechanosensitive ion channel MscS C-terminal" evidence="9">
    <location>
        <begin position="202"/>
        <end position="282"/>
    </location>
</feature>
<accession>A0A645ABR2</accession>
<dbReference type="Gene3D" id="3.30.70.100">
    <property type="match status" value="1"/>
</dbReference>
<dbReference type="PANTHER" id="PTHR30221">
    <property type="entry name" value="SMALL-CONDUCTANCE MECHANOSENSITIVE CHANNEL"/>
    <property type="match status" value="1"/>
</dbReference>
<feature type="transmembrane region" description="Helical" evidence="7">
    <location>
        <begin position="110"/>
        <end position="127"/>
    </location>
</feature>
<evidence type="ECO:0000256" key="6">
    <source>
        <dbReference type="ARBA" id="ARBA00023136"/>
    </source>
</evidence>
<dbReference type="InterPro" id="IPR006685">
    <property type="entry name" value="MscS_channel_2nd"/>
</dbReference>
<dbReference type="EMBL" id="VSSQ01012935">
    <property type="protein sequence ID" value="MPM50366.1"/>
    <property type="molecule type" value="Genomic_DNA"/>
</dbReference>
<feature type="domain" description="Mechanosensitive ion channel MscS" evidence="8">
    <location>
        <begin position="131"/>
        <end position="195"/>
    </location>
</feature>
<comment type="caution">
    <text evidence="10">The sequence shown here is derived from an EMBL/GenBank/DDBJ whole genome shotgun (WGS) entry which is preliminary data.</text>
</comment>
<dbReference type="PANTHER" id="PTHR30221:SF1">
    <property type="entry name" value="SMALL-CONDUCTANCE MECHANOSENSITIVE CHANNEL"/>
    <property type="match status" value="1"/>
</dbReference>
<dbReference type="InterPro" id="IPR011066">
    <property type="entry name" value="MscS_channel_C_sf"/>
</dbReference>
<dbReference type="AlphaFoldDB" id="A0A645ABR2"/>
<dbReference type="Pfam" id="PF00924">
    <property type="entry name" value="MS_channel_2nd"/>
    <property type="match status" value="1"/>
</dbReference>
<evidence type="ECO:0000256" key="5">
    <source>
        <dbReference type="ARBA" id="ARBA00022989"/>
    </source>
</evidence>
<name>A0A645ABR2_9ZZZZ</name>
<comment type="similarity">
    <text evidence="2">Belongs to the MscS (TC 1.A.23) family.</text>
</comment>
<organism evidence="10">
    <name type="scientific">bioreactor metagenome</name>
    <dbReference type="NCBI Taxonomy" id="1076179"/>
    <lineage>
        <taxon>unclassified sequences</taxon>
        <taxon>metagenomes</taxon>
        <taxon>ecological metagenomes</taxon>
    </lineage>
</organism>
<dbReference type="PROSITE" id="PS01246">
    <property type="entry name" value="UPF0003"/>
    <property type="match status" value="1"/>
</dbReference>
<dbReference type="GO" id="GO:0005886">
    <property type="term" value="C:plasma membrane"/>
    <property type="evidence" value="ECO:0007669"/>
    <property type="project" value="UniProtKB-SubCell"/>
</dbReference>
<dbReference type="InterPro" id="IPR045275">
    <property type="entry name" value="MscS_archaea/bacteria_type"/>
</dbReference>
<dbReference type="Gene3D" id="2.30.30.60">
    <property type="match status" value="1"/>
</dbReference>
<evidence type="ECO:0000259" key="9">
    <source>
        <dbReference type="Pfam" id="PF21082"/>
    </source>
</evidence>
<dbReference type="InterPro" id="IPR008910">
    <property type="entry name" value="MSC_TM_helix"/>
</dbReference>
<dbReference type="InterPro" id="IPR023408">
    <property type="entry name" value="MscS_beta-dom_sf"/>
</dbReference>
<keyword evidence="4 7" id="KW-0812">Transmembrane</keyword>
<evidence type="ECO:0000256" key="2">
    <source>
        <dbReference type="ARBA" id="ARBA00008017"/>
    </source>
</evidence>
<evidence type="ECO:0000256" key="7">
    <source>
        <dbReference type="SAM" id="Phobius"/>
    </source>
</evidence>
<keyword evidence="5 7" id="KW-1133">Transmembrane helix</keyword>
<protein>
    <submittedName>
        <fullName evidence="10">Small-conductance mechanosensitive channel</fullName>
    </submittedName>
</protein>
<gene>
    <name evidence="10" type="primary">mscS_20</name>
    <name evidence="10" type="ORF">SDC9_97105</name>
</gene>
<dbReference type="SUPFAM" id="SSF50182">
    <property type="entry name" value="Sm-like ribonucleoproteins"/>
    <property type="match status" value="1"/>
</dbReference>
<dbReference type="InterPro" id="IPR010920">
    <property type="entry name" value="LSM_dom_sf"/>
</dbReference>
<evidence type="ECO:0000313" key="10">
    <source>
        <dbReference type="EMBL" id="MPM50366.1"/>
    </source>
</evidence>
<evidence type="ECO:0000256" key="1">
    <source>
        <dbReference type="ARBA" id="ARBA00004651"/>
    </source>
</evidence>
<dbReference type="InterPro" id="IPR011014">
    <property type="entry name" value="MscS_channel_TM-2"/>
</dbReference>
<evidence type="ECO:0000259" key="8">
    <source>
        <dbReference type="Pfam" id="PF00924"/>
    </source>
</evidence>
<keyword evidence="3" id="KW-1003">Cell membrane</keyword>
<evidence type="ECO:0000256" key="4">
    <source>
        <dbReference type="ARBA" id="ARBA00022692"/>
    </source>
</evidence>
<dbReference type="InterPro" id="IPR049278">
    <property type="entry name" value="MS_channel_C"/>
</dbReference>
<keyword evidence="6 7" id="KW-0472">Membrane</keyword>
<feature type="transmembrane region" description="Helical" evidence="7">
    <location>
        <begin position="83"/>
        <end position="104"/>
    </location>
</feature>
<dbReference type="Pfam" id="PF21082">
    <property type="entry name" value="MS_channel_3rd"/>
    <property type="match status" value="1"/>
</dbReference>
<dbReference type="SUPFAM" id="SSF82689">
    <property type="entry name" value="Mechanosensitive channel protein MscS (YggB), C-terminal domain"/>
    <property type="match status" value="1"/>
</dbReference>
<reference evidence="10" key="1">
    <citation type="submission" date="2019-08" db="EMBL/GenBank/DDBJ databases">
        <authorList>
            <person name="Kucharzyk K."/>
            <person name="Murdoch R.W."/>
            <person name="Higgins S."/>
            <person name="Loffler F."/>
        </authorList>
    </citation>
    <scope>NUCLEOTIDE SEQUENCE</scope>
</reference>
<sequence>MLLNTFVSADSAVVKTGGKVAEMIKDGRFEELGQQSLTWGIDFLGKLAVALLIFFVGKWIIGKIRKLADKIMSRRQMDIALKGFLKNLLDIFLFVLLVMLIINVVGTQTVSLAALIASAGLAVGLAVKDNLANFAGGVMLLFNKPFKGGDYIEAQNLAGTVQSIGILYTTLTTADNKTIYIPNGPLSTGNIINYNTQTTRRVEITASIEYGTDVDIVKKMLLDIANRHPLVLKDPEPFARMTKMNEDSIDFSLRAWVNLNDYWNVTHDLNEEVYKEINARGLVIPFRQMTVHLANSTEQNAN</sequence>
<dbReference type="GO" id="GO:0008381">
    <property type="term" value="F:mechanosensitive monoatomic ion channel activity"/>
    <property type="evidence" value="ECO:0007669"/>
    <property type="project" value="InterPro"/>
</dbReference>
<feature type="transmembrane region" description="Helical" evidence="7">
    <location>
        <begin position="43"/>
        <end position="62"/>
    </location>
</feature>
<dbReference type="InterPro" id="IPR006686">
    <property type="entry name" value="MscS_channel_CS"/>
</dbReference>
<dbReference type="Pfam" id="PF05552">
    <property type="entry name" value="MS_channel_1st_1"/>
    <property type="match status" value="1"/>
</dbReference>
<dbReference type="Gene3D" id="1.10.287.1260">
    <property type="match status" value="1"/>
</dbReference>